<evidence type="ECO:0000313" key="1">
    <source>
        <dbReference type="EMBL" id="PAU72442.1"/>
    </source>
</evidence>
<proteinExistence type="predicted"/>
<organism evidence="1 2">
    <name type="scientific">Vreelandella alkaliphila</name>
    <dbReference type="NCBI Taxonomy" id="272774"/>
    <lineage>
        <taxon>Bacteria</taxon>
        <taxon>Pseudomonadati</taxon>
        <taxon>Pseudomonadota</taxon>
        <taxon>Gammaproteobacteria</taxon>
        <taxon>Oceanospirillales</taxon>
        <taxon>Halomonadaceae</taxon>
        <taxon>Vreelandella</taxon>
    </lineage>
</organism>
<evidence type="ECO:0000313" key="2">
    <source>
        <dbReference type="Proteomes" id="UP000218675"/>
    </source>
</evidence>
<reference evidence="1 2" key="1">
    <citation type="submission" date="2017-08" db="EMBL/GenBank/DDBJ databases">
        <title>Halomonas binhaiensis sp. nov., isolated from saline alkaline soil.</title>
        <authorList>
            <person name="Wang D."/>
            <person name="Zhang G."/>
        </authorList>
    </citation>
    <scope>NUCLEOTIDE SEQUENCE [LARGE SCALE GENOMIC DNA]</scope>
    <source>
        <strain evidence="1 2">WN018</strain>
    </source>
</reference>
<gene>
    <name evidence="1" type="ORF">CK497_04775</name>
</gene>
<protein>
    <submittedName>
        <fullName evidence="1">Integrase</fullName>
    </submittedName>
</protein>
<dbReference type="RefSeq" id="WP_095602902.1">
    <property type="nucleotide sequence ID" value="NZ_NSKA01000002.1"/>
</dbReference>
<accession>A0ABX4HIZ2</accession>
<dbReference type="InterPro" id="IPR011010">
    <property type="entry name" value="DNA_brk_join_enz"/>
</dbReference>
<sequence>MASLIQFIPQKDLTAQKNLQNLISLSRDQLTLWADQPGFSWENSSWRLLHMTIRFTNHEHRKLHWSKTPEPHQLMHPAFIDVAKAYLRYHHTVNPKKGIRRAITTLRILEMVLRQDMDVPDITRINQRHFDLVMAALRIDKQRQSIASDLLYILKTLADFFIVTSGVYYWKHPYVGTASYNFTNGTHADAETKSAKLPNQDTLLAIAEVFSRGHTQELEDVDIMITSITCLLLSVPMRISEILRLRVDCLRSGTDKDAKVQYHLNYWTPKIKEFVPKAIPTIMSTNTLAAVERLKRITEEGRRLARYMEGNPTKFFRHEHCPDVPDDQQLTPIQVIAALGLLTRKSCASFIHRHTGRYSLTGFTLDSLWQLVLAEHRRLNPYFPYQEPVDIQGYKPLKMSESLTCCRRLQFGARNSTSPVLLAPFKREHFRNRLSKPFRKRDKAMCFFSRHGFEVSRLTSHSLRHLLNRLARKSGVTIDTITTWSSRASDKQSLTYLNDDPQEAASKGAALLGMQQDQTHKAPITDEEAEFQSQGPFHRSRYGLCRRSWRAGPCNRFADCLNCSELLICKGDKLAAGAVAKDREHLVRTLNGAKAAVENGERAASRWMLVAEPQIERLNQLLKILNDERIPDGSPVELSDSTDFSHEQVLVDDKAASKGVKLLDRRELGIEYGNELLACLDLLRNSDNA</sequence>
<dbReference type="SUPFAM" id="SSF56349">
    <property type="entry name" value="DNA breaking-rejoining enzymes"/>
    <property type="match status" value="1"/>
</dbReference>
<comment type="caution">
    <text evidence="1">The sequence shown here is derived from an EMBL/GenBank/DDBJ whole genome shotgun (WGS) entry which is preliminary data.</text>
</comment>
<dbReference type="Proteomes" id="UP000218675">
    <property type="component" value="Unassembled WGS sequence"/>
</dbReference>
<dbReference type="EMBL" id="NSKA01000002">
    <property type="protein sequence ID" value="PAU72442.1"/>
    <property type="molecule type" value="Genomic_DNA"/>
</dbReference>
<name>A0ABX4HIZ2_9GAMM</name>
<keyword evidence="2" id="KW-1185">Reference proteome</keyword>